<comment type="caution">
    <text evidence="6">The sequence shown here is derived from an EMBL/GenBank/DDBJ whole genome shotgun (WGS) entry which is preliminary data.</text>
</comment>
<dbReference type="EMBL" id="JAFEMO010000013">
    <property type="protein sequence ID" value="KAH7550540.1"/>
    <property type="molecule type" value="Genomic_DNA"/>
</dbReference>
<proteinExistence type="inferred from homology"/>
<dbReference type="CDD" id="cd03784">
    <property type="entry name" value="GT1_Gtf-like"/>
    <property type="match status" value="1"/>
</dbReference>
<sequence length="448" mass="49798">MDRTHVVAMPHPARGHINPMMNLCKSLASKRPHHILITFVVTEEWLGFISSDAYPTNITFATIPDNIIPSEKLHGADPNTFMMAVMTKMRAPFEQILDGLHQPVTAIITDSFLLWAVDVGNCRNIPVAGLWTPSATVFSISYHSDLLTEKGVPLDLEENADYVLDFIPGISSIRVADLPDVFVKNDQNIVNAEPFKLMVSKVQYFLFASIYELESQVFEVLKPKFNIPAYSVGPLIPYSSINSNDHQEPDYIKWLNSQPTSSVLYVSMGSLFSVSSAQMDEMVAGLKSSGVRYLWVGREHTSQLEDGCSDLGLVVPWCDQLRVLCHSSVGGFLTHCGWSSTMEGAFAGVPMLTLPLFGDQFPDSKQIVEDWKIGRRLKEAVRDEKLVTRGEIAELVRNFMDIHGSERIELVKRAKQVQIICQGAVAKGGSTDANIDAFMKDITQGHLH</sequence>
<keyword evidence="3 4" id="KW-0808">Transferase</keyword>
<evidence type="ECO:0000256" key="4">
    <source>
        <dbReference type="RuleBase" id="RU003718"/>
    </source>
</evidence>
<name>A0ABQ8H9E7_9ROSI</name>
<keyword evidence="2 4" id="KW-0328">Glycosyltransferase</keyword>
<evidence type="ECO:0000256" key="1">
    <source>
        <dbReference type="ARBA" id="ARBA00009995"/>
    </source>
</evidence>
<gene>
    <name evidence="6" type="ORF">JRO89_XS13G0212700</name>
</gene>
<comment type="similarity">
    <text evidence="1 4">Belongs to the UDP-glycosyltransferase family.</text>
</comment>
<keyword evidence="7" id="KW-1185">Reference proteome</keyword>
<accession>A0ABQ8H9E7</accession>
<dbReference type="Gene3D" id="3.40.50.2000">
    <property type="entry name" value="Glycogen Phosphorylase B"/>
    <property type="match status" value="2"/>
</dbReference>
<dbReference type="PANTHER" id="PTHR11926:SF774">
    <property type="entry name" value="UDP-GLYCOSYLTRANSFERASE 85A1-RELATED"/>
    <property type="match status" value="1"/>
</dbReference>
<organism evidence="6 7">
    <name type="scientific">Xanthoceras sorbifolium</name>
    <dbReference type="NCBI Taxonomy" id="99658"/>
    <lineage>
        <taxon>Eukaryota</taxon>
        <taxon>Viridiplantae</taxon>
        <taxon>Streptophyta</taxon>
        <taxon>Embryophyta</taxon>
        <taxon>Tracheophyta</taxon>
        <taxon>Spermatophyta</taxon>
        <taxon>Magnoliopsida</taxon>
        <taxon>eudicotyledons</taxon>
        <taxon>Gunneridae</taxon>
        <taxon>Pentapetalae</taxon>
        <taxon>rosids</taxon>
        <taxon>malvids</taxon>
        <taxon>Sapindales</taxon>
        <taxon>Sapindaceae</taxon>
        <taxon>Xanthoceroideae</taxon>
        <taxon>Xanthoceras</taxon>
    </lineage>
</organism>
<dbReference type="Proteomes" id="UP000827721">
    <property type="component" value="Unassembled WGS sequence"/>
</dbReference>
<dbReference type="PANTHER" id="PTHR11926">
    <property type="entry name" value="GLUCOSYL/GLUCURONOSYL TRANSFERASES"/>
    <property type="match status" value="1"/>
</dbReference>
<evidence type="ECO:0000313" key="7">
    <source>
        <dbReference type="Proteomes" id="UP000827721"/>
    </source>
</evidence>
<dbReference type="Pfam" id="PF00201">
    <property type="entry name" value="UDPGT"/>
    <property type="match status" value="1"/>
</dbReference>
<dbReference type="SUPFAM" id="SSF53756">
    <property type="entry name" value="UDP-Glycosyltransferase/glycogen phosphorylase"/>
    <property type="match status" value="1"/>
</dbReference>
<evidence type="ECO:0000313" key="6">
    <source>
        <dbReference type="EMBL" id="KAH7550540.1"/>
    </source>
</evidence>
<reference evidence="6 7" key="1">
    <citation type="submission" date="2021-02" db="EMBL/GenBank/DDBJ databases">
        <title>Plant Genome Project.</title>
        <authorList>
            <person name="Zhang R.-G."/>
        </authorList>
    </citation>
    <scope>NUCLEOTIDE SEQUENCE [LARGE SCALE GENOMIC DNA]</scope>
    <source>
        <tissue evidence="6">Leaves</tissue>
    </source>
</reference>
<dbReference type="EC" id="2.4.1.-" evidence="5"/>
<dbReference type="PROSITE" id="PS00375">
    <property type="entry name" value="UDPGT"/>
    <property type="match status" value="1"/>
</dbReference>
<evidence type="ECO:0000256" key="5">
    <source>
        <dbReference type="RuleBase" id="RU362057"/>
    </source>
</evidence>
<protein>
    <recommendedName>
        <fullName evidence="5">Glycosyltransferase</fullName>
        <ecNumber evidence="5">2.4.1.-</ecNumber>
    </recommendedName>
</protein>
<evidence type="ECO:0000256" key="2">
    <source>
        <dbReference type="ARBA" id="ARBA00022676"/>
    </source>
</evidence>
<evidence type="ECO:0000256" key="3">
    <source>
        <dbReference type="ARBA" id="ARBA00022679"/>
    </source>
</evidence>
<dbReference type="InterPro" id="IPR035595">
    <property type="entry name" value="UDP_glycos_trans_CS"/>
</dbReference>
<dbReference type="InterPro" id="IPR002213">
    <property type="entry name" value="UDP_glucos_trans"/>
</dbReference>